<dbReference type="Pfam" id="PF00664">
    <property type="entry name" value="ABC_membrane"/>
    <property type="match status" value="2"/>
</dbReference>
<keyword evidence="15" id="KW-0378">Hydrolase</keyword>
<dbReference type="InterPro" id="IPR011527">
    <property type="entry name" value="ABC1_TM_dom"/>
</dbReference>
<dbReference type="AlphaFoldDB" id="A0AAE0NG69"/>
<evidence type="ECO:0000256" key="8">
    <source>
        <dbReference type="ARBA" id="ARBA00022989"/>
    </source>
</evidence>
<name>A0AAE0NG69_9PEZI</name>
<protein>
    <submittedName>
        <fullName evidence="15">P-loop containing nucleoside triphosphate hydrolase protein</fullName>
    </submittedName>
</protein>
<dbReference type="InterPro" id="IPR003439">
    <property type="entry name" value="ABC_transporter-like_ATP-bd"/>
</dbReference>
<evidence type="ECO:0000259" key="14">
    <source>
        <dbReference type="PROSITE" id="PS50929"/>
    </source>
</evidence>
<dbReference type="PANTHER" id="PTHR24223:SF399">
    <property type="entry name" value="ABC TRANSPORTER ATNG"/>
    <property type="match status" value="1"/>
</dbReference>
<dbReference type="InterPro" id="IPR003593">
    <property type="entry name" value="AAA+_ATPase"/>
</dbReference>
<comment type="caution">
    <text evidence="15">The sequence shown here is derived from an EMBL/GenBank/DDBJ whole genome shotgun (WGS) entry which is preliminary data.</text>
</comment>
<dbReference type="SUPFAM" id="SSF90123">
    <property type="entry name" value="ABC transporter transmembrane region"/>
    <property type="match status" value="2"/>
</dbReference>
<feature type="domain" description="ABC transporter" evidence="13">
    <location>
        <begin position="930"/>
        <end position="1166"/>
    </location>
</feature>
<dbReference type="SUPFAM" id="SSF52540">
    <property type="entry name" value="P-loop containing nucleoside triphosphate hydrolases"/>
    <property type="match status" value="2"/>
</dbReference>
<keyword evidence="6" id="KW-0547">Nucleotide-binding</keyword>
<feature type="domain" description="ABC transporter" evidence="13">
    <location>
        <begin position="285"/>
        <end position="513"/>
    </location>
</feature>
<dbReference type="Pfam" id="PF00005">
    <property type="entry name" value="ABC_tran"/>
    <property type="match status" value="2"/>
</dbReference>
<keyword evidence="7" id="KW-0067">ATP-binding</keyword>
<evidence type="ECO:0000313" key="15">
    <source>
        <dbReference type="EMBL" id="KAK3380879.1"/>
    </source>
</evidence>
<dbReference type="GO" id="GO:0005524">
    <property type="term" value="F:ATP binding"/>
    <property type="evidence" value="ECO:0007669"/>
    <property type="project" value="UniProtKB-KW"/>
</dbReference>
<feature type="transmembrane region" description="Helical" evidence="12">
    <location>
        <begin position="155"/>
        <end position="179"/>
    </location>
</feature>
<feature type="region of interest" description="Disordered" evidence="11">
    <location>
        <begin position="232"/>
        <end position="262"/>
    </location>
</feature>
<dbReference type="GO" id="GO:0005886">
    <property type="term" value="C:plasma membrane"/>
    <property type="evidence" value="ECO:0007669"/>
    <property type="project" value="UniProtKB-SubCell"/>
</dbReference>
<dbReference type="EMBL" id="JAULSW010000005">
    <property type="protein sequence ID" value="KAK3380879.1"/>
    <property type="molecule type" value="Genomic_DNA"/>
</dbReference>
<evidence type="ECO:0000256" key="5">
    <source>
        <dbReference type="ARBA" id="ARBA00022692"/>
    </source>
</evidence>
<dbReference type="InterPro" id="IPR027417">
    <property type="entry name" value="P-loop_NTPase"/>
</dbReference>
<feature type="region of interest" description="Disordered" evidence="11">
    <location>
        <begin position="517"/>
        <end position="541"/>
    </location>
</feature>
<keyword evidence="3" id="KW-0813">Transport</keyword>
<feature type="transmembrane region" description="Helical" evidence="12">
    <location>
        <begin position="847"/>
        <end position="870"/>
    </location>
</feature>
<dbReference type="Gene3D" id="1.20.1560.10">
    <property type="entry name" value="ABC transporter type 1, transmembrane domain"/>
    <property type="match status" value="2"/>
</dbReference>
<keyword evidence="8 12" id="KW-1133">Transmembrane helix</keyword>
<evidence type="ECO:0000256" key="6">
    <source>
        <dbReference type="ARBA" id="ARBA00022741"/>
    </source>
</evidence>
<dbReference type="InterPro" id="IPR017871">
    <property type="entry name" value="ABC_transporter-like_CS"/>
</dbReference>
<dbReference type="Proteomes" id="UP001285441">
    <property type="component" value="Unassembled WGS sequence"/>
</dbReference>
<proteinExistence type="inferred from homology"/>
<dbReference type="PROSITE" id="PS00211">
    <property type="entry name" value="ABC_TRANSPORTER_1"/>
    <property type="match status" value="2"/>
</dbReference>
<dbReference type="PANTHER" id="PTHR24223">
    <property type="entry name" value="ATP-BINDING CASSETTE SUB-FAMILY C"/>
    <property type="match status" value="1"/>
</dbReference>
<accession>A0AAE0NG69</accession>
<feature type="transmembrane region" description="Helical" evidence="12">
    <location>
        <begin position="817"/>
        <end position="840"/>
    </location>
</feature>
<dbReference type="InterPro" id="IPR044746">
    <property type="entry name" value="ABCC_6TM_D1"/>
</dbReference>
<feature type="transmembrane region" description="Helical" evidence="12">
    <location>
        <begin position="724"/>
        <end position="748"/>
    </location>
</feature>
<evidence type="ECO:0000256" key="4">
    <source>
        <dbReference type="ARBA" id="ARBA00022475"/>
    </source>
</evidence>
<reference evidence="15" key="1">
    <citation type="journal article" date="2023" name="Mol. Phylogenet. Evol.">
        <title>Genome-scale phylogeny and comparative genomics of the fungal order Sordariales.</title>
        <authorList>
            <person name="Hensen N."/>
            <person name="Bonometti L."/>
            <person name="Westerberg I."/>
            <person name="Brannstrom I.O."/>
            <person name="Guillou S."/>
            <person name="Cros-Aarteil S."/>
            <person name="Calhoun S."/>
            <person name="Haridas S."/>
            <person name="Kuo A."/>
            <person name="Mondo S."/>
            <person name="Pangilinan J."/>
            <person name="Riley R."/>
            <person name="LaButti K."/>
            <person name="Andreopoulos B."/>
            <person name="Lipzen A."/>
            <person name="Chen C."/>
            <person name="Yan M."/>
            <person name="Daum C."/>
            <person name="Ng V."/>
            <person name="Clum A."/>
            <person name="Steindorff A."/>
            <person name="Ohm R.A."/>
            <person name="Martin F."/>
            <person name="Silar P."/>
            <person name="Natvig D.O."/>
            <person name="Lalanne C."/>
            <person name="Gautier V."/>
            <person name="Ament-Velasquez S.L."/>
            <person name="Kruys A."/>
            <person name="Hutchinson M.I."/>
            <person name="Powell A.J."/>
            <person name="Barry K."/>
            <person name="Miller A.N."/>
            <person name="Grigoriev I.V."/>
            <person name="Debuchy R."/>
            <person name="Gladieux P."/>
            <person name="Hiltunen Thoren M."/>
            <person name="Johannesson H."/>
        </authorList>
    </citation>
    <scope>NUCLEOTIDE SEQUENCE</scope>
    <source>
        <strain evidence="15">CBS 232.78</strain>
    </source>
</reference>
<dbReference type="CDD" id="cd18580">
    <property type="entry name" value="ABC_6TM_ABCC_D2"/>
    <property type="match status" value="1"/>
</dbReference>
<dbReference type="PROSITE" id="PS50893">
    <property type="entry name" value="ABC_TRANSPORTER_2"/>
    <property type="match status" value="2"/>
</dbReference>
<comment type="similarity">
    <text evidence="2">Belongs to the ABC transporter superfamily. ABCC family. Conjugate transporter (TC 3.A.1.208) subfamily.</text>
</comment>
<dbReference type="FunFam" id="3.40.50.300:FF:002145">
    <property type="entry name" value="ABC transporter (MsbA subfamily)"/>
    <property type="match status" value="1"/>
</dbReference>
<evidence type="ECO:0000256" key="1">
    <source>
        <dbReference type="ARBA" id="ARBA00004651"/>
    </source>
</evidence>
<evidence type="ECO:0000313" key="16">
    <source>
        <dbReference type="Proteomes" id="UP001285441"/>
    </source>
</evidence>
<feature type="transmembrane region" description="Helical" evidence="12">
    <location>
        <begin position="191"/>
        <end position="215"/>
    </location>
</feature>
<feature type="transmembrane region" description="Helical" evidence="12">
    <location>
        <begin position="593"/>
        <end position="614"/>
    </location>
</feature>
<evidence type="ECO:0000256" key="7">
    <source>
        <dbReference type="ARBA" id="ARBA00022840"/>
    </source>
</evidence>
<evidence type="ECO:0000256" key="12">
    <source>
        <dbReference type="SAM" id="Phobius"/>
    </source>
</evidence>
<feature type="domain" description="ABC transmembrane type-1" evidence="14">
    <location>
        <begin position="1"/>
        <end position="216"/>
    </location>
</feature>
<comment type="subcellular location">
    <subcellularLocation>
        <location evidence="1">Cell membrane</location>
        <topology evidence="1">Multi-pass membrane protein</topology>
    </subcellularLocation>
</comment>
<keyword evidence="16" id="KW-1185">Reference proteome</keyword>
<evidence type="ECO:0000256" key="9">
    <source>
        <dbReference type="ARBA" id="ARBA00023136"/>
    </source>
</evidence>
<keyword evidence="10" id="KW-0325">Glycoprotein</keyword>
<keyword evidence="4" id="KW-1003">Cell membrane</keyword>
<dbReference type="InterPro" id="IPR050173">
    <property type="entry name" value="ABC_transporter_C-like"/>
</dbReference>
<reference evidence="15" key="2">
    <citation type="submission" date="2023-06" db="EMBL/GenBank/DDBJ databases">
        <authorList>
            <consortium name="Lawrence Berkeley National Laboratory"/>
            <person name="Haridas S."/>
            <person name="Hensen N."/>
            <person name="Bonometti L."/>
            <person name="Westerberg I."/>
            <person name="Brannstrom I.O."/>
            <person name="Guillou S."/>
            <person name="Cros-Aarteil S."/>
            <person name="Calhoun S."/>
            <person name="Kuo A."/>
            <person name="Mondo S."/>
            <person name="Pangilinan J."/>
            <person name="Riley R."/>
            <person name="LaButti K."/>
            <person name="Andreopoulos B."/>
            <person name="Lipzen A."/>
            <person name="Chen C."/>
            <person name="Yanf M."/>
            <person name="Daum C."/>
            <person name="Ng V."/>
            <person name="Clum A."/>
            <person name="Steindorff A."/>
            <person name="Ohm R."/>
            <person name="Martin F."/>
            <person name="Silar P."/>
            <person name="Natvig D."/>
            <person name="Lalanne C."/>
            <person name="Gautier V."/>
            <person name="Ament-velasquez S.L."/>
            <person name="Kruys A."/>
            <person name="Hutchinson M.I."/>
            <person name="Powell A.J."/>
            <person name="Barry K."/>
            <person name="Miller A.N."/>
            <person name="Grigoriev I.V."/>
            <person name="Debuchy R."/>
            <person name="Gladieux P."/>
            <person name="Thoren M.H."/>
            <person name="Johannesson H."/>
        </authorList>
    </citation>
    <scope>NUCLEOTIDE SEQUENCE</scope>
    <source>
        <strain evidence="15">CBS 232.78</strain>
    </source>
</reference>
<feature type="transmembrane region" description="Helical" evidence="12">
    <location>
        <begin position="69"/>
        <end position="88"/>
    </location>
</feature>
<gene>
    <name evidence="15" type="ORF">B0H63DRAFT_193946</name>
</gene>
<evidence type="ECO:0000256" key="2">
    <source>
        <dbReference type="ARBA" id="ARBA00009726"/>
    </source>
</evidence>
<evidence type="ECO:0000256" key="11">
    <source>
        <dbReference type="SAM" id="MobiDB-lite"/>
    </source>
</evidence>
<organism evidence="15 16">
    <name type="scientific">Podospora didyma</name>
    <dbReference type="NCBI Taxonomy" id="330526"/>
    <lineage>
        <taxon>Eukaryota</taxon>
        <taxon>Fungi</taxon>
        <taxon>Dikarya</taxon>
        <taxon>Ascomycota</taxon>
        <taxon>Pezizomycotina</taxon>
        <taxon>Sordariomycetes</taxon>
        <taxon>Sordariomycetidae</taxon>
        <taxon>Sordariales</taxon>
        <taxon>Podosporaceae</taxon>
        <taxon>Podospora</taxon>
    </lineage>
</organism>
<dbReference type="InterPro" id="IPR044726">
    <property type="entry name" value="ABCC_6TM_D2"/>
</dbReference>
<evidence type="ECO:0000259" key="13">
    <source>
        <dbReference type="PROSITE" id="PS50893"/>
    </source>
</evidence>
<dbReference type="GO" id="GO:0140359">
    <property type="term" value="F:ABC-type transporter activity"/>
    <property type="evidence" value="ECO:0007669"/>
    <property type="project" value="InterPro"/>
</dbReference>
<feature type="transmembrane region" description="Helical" evidence="12">
    <location>
        <begin position="634"/>
        <end position="660"/>
    </location>
</feature>
<sequence>MVRSALIGMIFRHSLRLPVSEADGAAGAVSLMSADIERIQQTLQWVMNIVPNLIQVGLGLWILSLYMGVVTVAPLIVAIACGIVAGHVGKSIPPRQRSWMQVIQKRVGVTTEAVGSIKGVKMSGLTKIVADQIQGFRASEMDDQKAFRRLQITNITLGNTPAMLTPAITFVAFAIAQFVSGGGQLQMETAFTSLALLSILISPIAELLMATTNLASALSSLDRIQEFLQKQKQEDSRALRPNLTSRNEPSSGNGQGTTDLQPVGDRVLSYQLGSRSRSRNEGPLVRIAHGSFGWEPDKPILRDINLEVFPSALIMVIGSVGVGKSTLLRSLLGETHLLSGSVECASPKQIAYCDQEPWILNLSIQQNILGVSEYDEERYKSVVDACELRADFAQFPQGDETLTGSKGLSLSGGQRQRISLARAAYSGKQLIVMDDTFSGLDPDTSSKVFAALLGDSGFFRMDGKAAVFATHNAQWLPYADEILVLGSEGRVSARGDLGNLLTSCDYVKELQVAQKVTERTADPSSSSELVPRARASEEDSINQVSSSSDVVTRAAGTVGKTGDEGPLAGTELPALPKQVTSLRYYVNSMGRGAIWGYFALVLLQVGCSTAQPLWLRFWVATNQQNPNEDVGKWVGVYLLFGFGTIAFIAMGTGYLLLLLVPRSAKRIHRKLLDATFGAPLSFFVAKDTGAIVNFFTGDLNLIDLPLPISFILFSERLTSTIAEIILTCIASGYLAISVPFLAGILYILQRIYLRTSRQLRLLDLEFKAPLFSHFISTSEGLATIRAFCWTAAAERENIKLLDMSQRPHYLLFCLQRWLTLVLDLVTAGMATLLMGLAVALRDAIDPGYLGVALVSVMNFGHIVSALIIFWTNLETSLQAVGRVRDYVAGTPVEYYHAEGLDDDGDGDQQTLLQTNPEEEEGSIWPSKGEVVISNISASYGNARKVLEDINLTFAPGSKVAICGRTGSGKSSLLSLMLRLYEPDTGSILIDGVDVFSLPPDKVRAAVVALPQDPLFLDGSVRKNLDPFGTHTEDDEVLLGALQKTGLKEVIEEKGGLDAELKADWLSAGQRQLLCLARVFLRNSKVFLLDEATSRLDAQTEKVVNKLIKTEFKDWTVIVVTHRLKAVAERDLGFDQVVVLQRGRVIETGDPFELLSRKCGSVFREMVETQDS</sequence>
<dbReference type="CDD" id="cd18579">
    <property type="entry name" value="ABC_6TM_ABCC_D1"/>
    <property type="match status" value="1"/>
</dbReference>
<dbReference type="Gene3D" id="3.40.50.300">
    <property type="entry name" value="P-loop containing nucleotide triphosphate hydrolases"/>
    <property type="match status" value="2"/>
</dbReference>
<dbReference type="SMART" id="SM00382">
    <property type="entry name" value="AAA"/>
    <property type="match status" value="2"/>
</dbReference>
<evidence type="ECO:0000256" key="10">
    <source>
        <dbReference type="ARBA" id="ARBA00023180"/>
    </source>
</evidence>
<dbReference type="GO" id="GO:0016887">
    <property type="term" value="F:ATP hydrolysis activity"/>
    <property type="evidence" value="ECO:0007669"/>
    <property type="project" value="InterPro"/>
</dbReference>
<evidence type="ECO:0000256" key="3">
    <source>
        <dbReference type="ARBA" id="ARBA00022448"/>
    </source>
</evidence>
<feature type="compositionally biased region" description="Polar residues" evidence="11">
    <location>
        <begin position="242"/>
        <end position="260"/>
    </location>
</feature>
<dbReference type="PROSITE" id="PS50929">
    <property type="entry name" value="ABC_TM1F"/>
    <property type="match status" value="2"/>
</dbReference>
<keyword evidence="9 12" id="KW-0472">Membrane</keyword>
<dbReference type="FunFam" id="1.20.1560.10:FF:000066">
    <property type="entry name" value="ABC multidrug transporter (Eurofung)"/>
    <property type="match status" value="1"/>
</dbReference>
<dbReference type="InterPro" id="IPR036640">
    <property type="entry name" value="ABC1_TM_sf"/>
</dbReference>
<dbReference type="CDD" id="cd03250">
    <property type="entry name" value="ABCC_MRP_domain1"/>
    <property type="match status" value="1"/>
</dbReference>
<feature type="domain" description="ABC transmembrane type-1" evidence="14">
    <location>
        <begin position="595"/>
        <end position="875"/>
    </location>
</feature>
<keyword evidence="5 12" id="KW-0812">Transmembrane</keyword>